<gene>
    <name evidence="1" type="ORF">S01H4_64036</name>
</gene>
<sequence>MLLLNLFDTAYACADNDANAEDVFCSEIKATV</sequence>
<evidence type="ECO:0000313" key="1">
    <source>
        <dbReference type="EMBL" id="GAH06942.1"/>
    </source>
</evidence>
<organism evidence="1">
    <name type="scientific">marine sediment metagenome</name>
    <dbReference type="NCBI Taxonomy" id="412755"/>
    <lineage>
        <taxon>unclassified sequences</taxon>
        <taxon>metagenomes</taxon>
        <taxon>ecological metagenomes</taxon>
    </lineage>
</organism>
<dbReference type="EMBL" id="BART01038703">
    <property type="protein sequence ID" value="GAH06942.1"/>
    <property type="molecule type" value="Genomic_DNA"/>
</dbReference>
<comment type="caution">
    <text evidence="1">The sequence shown here is derived from an EMBL/GenBank/DDBJ whole genome shotgun (WGS) entry which is preliminary data.</text>
</comment>
<reference evidence="1" key="1">
    <citation type="journal article" date="2014" name="Front. Microbiol.">
        <title>High frequency of phylogenetically diverse reductive dehalogenase-homologous genes in deep subseafloor sedimentary metagenomes.</title>
        <authorList>
            <person name="Kawai M."/>
            <person name="Futagami T."/>
            <person name="Toyoda A."/>
            <person name="Takaki Y."/>
            <person name="Nishi S."/>
            <person name="Hori S."/>
            <person name="Arai W."/>
            <person name="Tsubouchi T."/>
            <person name="Morono Y."/>
            <person name="Uchiyama I."/>
            <person name="Ito T."/>
            <person name="Fujiyama A."/>
            <person name="Inagaki F."/>
            <person name="Takami H."/>
        </authorList>
    </citation>
    <scope>NUCLEOTIDE SEQUENCE</scope>
    <source>
        <strain evidence="1">Expedition CK06-06</strain>
    </source>
</reference>
<protein>
    <submittedName>
        <fullName evidence="1">Uncharacterized protein</fullName>
    </submittedName>
</protein>
<proteinExistence type="predicted"/>
<feature type="non-terminal residue" evidence="1">
    <location>
        <position position="32"/>
    </location>
</feature>
<dbReference type="AlphaFoldDB" id="X1CH17"/>
<name>X1CH17_9ZZZZ</name>
<accession>X1CH17</accession>